<evidence type="ECO:0000256" key="2">
    <source>
        <dbReference type="SAM" id="SignalP"/>
    </source>
</evidence>
<dbReference type="AlphaFoldDB" id="A0A9P6PLG0"/>
<keyword evidence="4" id="KW-1185">Reference proteome</keyword>
<dbReference type="EMBL" id="JAAAJB010001170">
    <property type="protein sequence ID" value="KAG0248775.1"/>
    <property type="molecule type" value="Genomic_DNA"/>
</dbReference>
<gene>
    <name evidence="3" type="ORF">DFQ27_000651</name>
</gene>
<evidence type="ECO:0000256" key="1">
    <source>
        <dbReference type="SAM" id="MobiDB-lite"/>
    </source>
</evidence>
<reference evidence="3" key="1">
    <citation type="journal article" date="2020" name="Fungal Divers.">
        <title>Resolving the Mortierellaceae phylogeny through synthesis of multi-gene phylogenetics and phylogenomics.</title>
        <authorList>
            <person name="Vandepol N."/>
            <person name="Liber J."/>
            <person name="Desiro A."/>
            <person name="Na H."/>
            <person name="Kennedy M."/>
            <person name="Barry K."/>
            <person name="Grigoriev I.V."/>
            <person name="Miller A.N."/>
            <person name="O'Donnell K."/>
            <person name="Stajich J.E."/>
            <person name="Bonito G."/>
        </authorList>
    </citation>
    <scope>NUCLEOTIDE SEQUENCE</scope>
    <source>
        <strain evidence="3">BC1065</strain>
    </source>
</reference>
<feature type="compositionally biased region" description="Low complexity" evidence="1">
    <location>
        <begin position="120"/>
        <end position="142"/>
    </location>
</feature>
<dbReference type="Proteomes" id="UP000807716">
    <property type="component" value="Unassembled WGS sequence"/>
</dbReference>
<dbReference type="OrthoDB" id="2412648at2759"/>
<evidence type="ECO:0000313" key="3">
    <source>
        <dbReference type="EMBL" id="KAG0248775.1"/>
    </source>
</evidence>
<protein>
    <recommendedName>
        <fullName evidence="5">Secreted protein</fullName>
    </recommendedName>
</protein>
<accession>A0A9P6PLG0</accession>
<feature type="signal peptide" evidence="2">
    <location>
        <begin position="1"/>
        <end position="19"/>
    </location>
</feature>
<keyword evidence="2" id="KW-0732">Signal</keyword>
<evidence type="ECO:0008006" key="5">
    <source>
        <dbReference type="Google" id="ProtNLM"/>
    </source>
</evidence>
<sequence>MRFIAVAVVAATVSAVARAQSAYFPFPHEGPCVGECKNSVGKSMFPNFNDKDEYGPYFIKSLELTFDRGSNRTGEFMSRSGMCMTKCPESELDLYKANYPLKLGWYNANKNGTPPPRPGQPTTAPPAEETTTTTTTTADTTTAAAATTTTGAPAGSSTAGPAPTGIIDPSYPFLPNGPCVSACTNESGKSLFPNYSEDPKSPYFIESMSYGLDSGSPKTAQFMGKNGMCMVKCPKSEQDLYTQQYPARKAWYAKIKASQGSNGTATASGTIPTPTVKPSGASQLSQGLMVAVMTALCASALAFV</sequence>
<feature type="region of interest" description="Disordered" evidence="1">
    <location>
        <begin position="108"/>
        <end position="142"/>
    </location>
</feature>
<evidence type="ECO:0000313" key="4">
    <source>
        <dbReference type="Proteomes" id="UP000807716"/>
    </source>
</evidence>
<organism evidence="3 4">
    <name type="scientific">Actinomortierella ambigua</name>
    <dbReference type="NCBI Taxonomy" id="1343610"/>
    <lineage>
        <taxon>Eukaryota</taxon>
        <taxon>Fungi</taxon>
        <taxon>Fungi incertae sedis</taxon>
        <taxon>Mucoromycota</taxon>
        <taxon>Mortierellomycotina</taxon>
        <taxon>Mortierellomycetes</taxon>
        <taxon>Mortierellales</taxon>
        <taxon>Mortierellaceae</taxon>
        <taxon>Actinomortierella</taxon>
    </lineage>
</organism>
<proteinExistence type="predicted"/>
<feature type="chain" id="PRO_5040474242" description="Secreted protein" evidence="2">
    <location>
        <begin position="20"/>
        <end position="304"/>
    </location>
</feature>
<comment type="caution">
    <text evidence="3">The sequence shown here is derived from an EMBL/GenBank/DDBJ whole genome shotgun (WGS) entry which is preliminary data.</text>
</comment>
<name>A0A9P6PLG0_9FUNG</name>